<evidence type="ECO:0000259" key="2">
    <source>
        <dbReference type="PROSITE" id="PS50127"/>
    </source>
</evidence>
<dbReference type="SUPFAM" id="SSF54495">
    <property type="entry name" value="UBC-like"/>
    <property type="match status" value="1"/>
</dbReference>
<keyword evidence="1" id="KW-1133">Transmembrane helix</keyword>
<dbReference type="InterPro" id="IPR050113">
    <property type="entry name" value="Ub_conjugating_enzyme"/>
</dbReference>
<sequence length="256" mass="29243">MAFENKFNTKSSAVKRLMKEAQELHDANDEYCAYPLEENIFEWHFTIQGPPSTDFEGGIYHGKIILPPEYPMKPPNIILLTPNGRFEVNKKICLSISDHHPETWQPLWSIRTALLALIAFMPSPANGTIGSLDYAPEERRKLAWKSLNWECDHCGKIVNLLSQNKSRAREQPLLSNHETSGIDEISSTVTDTDVRERRFTSSNKNITVPQERHLEPMNGVEEDVNNSNSSSLNFLIGFLLFGILFLAMRRLLYLIL</sequence>
<dbReference type="AlphaFoldDB" id="A0ABD2XQM3"/>
<keyword evidence="1" id="KW-0812">Transmembrane</keyword>
<name>A0ABD2XQM3_9HYME</name>
<organism evidence="3 4">
    <name type="scientific">Trichogramma kaykai</name>
    <dbReference type="NCBI Taxonomy" id="54128"/>
    <lineage>
        <taxon>Eukaryota</taxon>
        <taxon>Metazoa</taxon>
        <taxon>Ecdysozoa</taxon>
        <taxon>Arthropoda</taxon>
        <taxon>Hexapoda</taxon>
        <taxon>Insecta</taxon>
        <taxon>Pterygota</taxon>
        <taxon>Neoptera</taxon>
        <taxon>Endopterygota</taxon>
        <taxon>Hymenoptera</taxon>
        <taxon>Apocrita</taxon>
        <taxon>Proctotrupomorpha</taxon>
        <taxon>Chalcidoidea</taxon>
        <taxon>Trichogrammatidae</taxon>
        <taxon>Trichogramma</taxon>
    </lineage>
</organism>
<dbReference type="FunFam" id="3.10.110.10:FF:000086">
    <property type="entry name" value="Ubiquitin-conjugating enzyme E2 J1"/>
    <property type="match status" value="1"/>
</dbReference>
<accession>A0ABD2XQM3</accession>
<gene>
    <name evidence="3" type="ORF">TKK_000038</name>
</gene>
<comment type="caution">
    <text evidence="3">The sequence shown here is derived from an EMBL/GenBank/DDBJ whole genome shotgun (WGS) entry which is preliminary data.</text>
</comment>
<evidence type="ECO:0000256" key="1">
    <source>
        <dbReference type="SAM" id="Phobius"/>
    </source>
</evidence>
<evidence type="ECO:0000313" key="3">
    <source>
        <dbReference type="EMBL" id="KAL3407781.1"/>
    </source>
</evidence>
<dbReference type="PANTHER" id="PTHR24067">
    <property type="entry name" value="UBIQUITIN-CONJUGATING ENZYME E2"/>
    <property type="match status" value="1"/>
</dbReference>
<feature type="transmembrane region" description="Helical" evidence="1">
    <location>
        <begin position="232"/>
        <end position="252"/>
    </location>
</feature>
<dbReference type="Gene3D" id="3.10.110.10">
    <property type="entry name" value="Ubiquitin Conjugating Enzyme"/>
    <property type="match status" value="1"/>
</dbReference>
<keyword evidence="1" id="KW-0472">Membrane</keyword>
<dbReference type="PROSITE" id="PS50127">
    <property type="entry name" value="UBC_2"/>
    <property type="match status" value="1"/>
</dbReference>
<feature type="domain" description="UBC core" evidence="2">
    <location>
        <begin position="12"/>
        <end position="160"/>
    </location>
</feature>
<dbReference type="Proteomes" id="UP001627154">
    <property type="component" value="Unassembled WGS sequence"/>
</dbReference>
<dbReference type="CDD" id="cd23799">
    <property type="entry name" value="UBCc_UBE2J"/>
    <property type="match status" value="1"/>
</dbReference>
<protein>
    <recommendedName>
        <fullName evidence="2">UBC core domain-containing protein</fullName>
    </recommendedName>
</protein>
<dbReference type="InterPro" id="IPR016135">
    <property type="entry name" value="UBQ-conjugating_enzyme/RWD"/>
</dbReference>
<evidence type="ECO:0000313" key="4">
    <source>
        <dbReference type="Proteomes" id="UP001627154"/>
    </source>
</evidence>
<keyword evidence="4" id="KW-1185">Reference proteome</keyword>
<dbReference type="SMART" id="SM00212">
    <property type="entry name" value="UBCc"/>
    <property type="match status" value="1"/>
</dbReference>
<dbReference type="Pfam" id="PF00179">
    <property type="entry name" value="UQ_con"/>
    <property type="match status" value="1"/>
</dbReference>
<dbReference type="InterPro" id="IPR000608">
    <property type="entry name" value="UBC"/>
</dbReference>
<dbReference type="EMBL" id="JBJJXI010000002">
    <property type="protein sequence ID" value="KAL3407781.1"/>
    <property type="molecule type" value="Genomic_DNA"/>
</dbReference>
<reference evidence="3 4" key="1">
    <citation type="journal article" date="2024" name="bioRxiv">
        <title>A reference genome for Trichogramma kaykai: A tiny desert-dwelling parasitoid wasp with competing sex-ratio distorters.</title>
        <authorList>
            <person name="Culotta J."/>
            <person name="Lindsey A.R."/>
        </authorList>
    </citation>
    <scope>NUCLEOTIDE SEQUENCE [LARGE SCALE GENOMIC DNA]</scope>
    <source>
        <strain evidence="3 4">KSX58</strain>
    </source>
</reference>
<proteinExistence type="predicted"/>